<feature type="domain" description="Ribosomal RNA methyltransferase FtsJ" evidence="2">
    <location>
        <begin position="36"/>
        <end position="217"/>
    </location>
</feature>
<dbReference type="InterPro" id="IPR004538">
    <property type="entry name" value="Hemolysin_A/TlyA"/>
</dbReference>
<gene>
    <name evidence="3" type="ORF">G3M70_02995</name>
</gene>
<dbReference type="PIRSF" id="PIRSF005578">
    <property type="entry name" value="TlyA"/>
    <property type="match status" value="1"/>
</dbReference>
<dbReference type="CDD" id="cd02440">
    <property type="entry name" value="AdoMet_MTases"/>
    <property type="match status" value="1"/>
</dbReference>
<dbReference type="Proteomes" id="UP000594688">
    <property type="component" value="Chromosome"/>
</dbReference>
<dbReference type="Pfam" id="PF01728">
    <property type="entry name" value="FtsJ"/>
    <property type="match status" value="1"/>
</dbReference>
<proteinExistence type="predicted"/>
<keyword evidence="3" id="KW-0489">Methyltransferase</keyword>
<dbReference type="NCBIfam" id="TIGR00478">
    <property type="entry name" value="tly"/>
    <property type="match status" value="1"/>
</dbReference>
<protein>
    <submittedName>
        <fullName evidence="3">TlyA family RNA methyltransferase</fullName>
    </submittedName>
</protein>
<accession>A0A7T0BTU3</accession>
<sequence>MILAGLVRSGPDVVDKPGRMLDPDELLLVLEDPNPYVGRGGLKLQHALETFGIDPTGFAGIDIGASTGGFTDCLLQNGAEKMVAVDVGYNQLDYRLRQDERVKVLERKNARELKPEEVGGRTFDIAVIDVSFISLKLILPQVFPLIKDNGHVVALVKPQFEVGKNEVEKKGVIRDPAKHYSAVVKIAACVEEARWGLSDVTLSPIEGQKGNREFFLHCQAEAHGKLWEPGTLWSKVSPEKEIENLE</sequence>
<dbReference type="GO" id="GO:0003723">
    <property type="term" value="F:RNA binding"/>
    <property type="evidence" value="ECO:0007669"/>
    <property type="project" value="UniProtKB-KW"/>
</dbReference>
<dbReference type="AlphaFoldDB" id="A0A7T0BTU3"/>
<dbReference type="GO" id="GO:0032259">
    <property type="term" value="P:methylation"/>
    <property type="evidence" value="ECO:0007669"/>
    <property type="project" value="UniProtKB-KW"/>
</dbReference>
<dbReference type="KEGG" id="nli:G3M70_02995"/>
<keyword evidence="1" id="KW-0694">RNA-binding</keyword>
<evidence type="ECO:0000313" key="4">
    <source>
        <dbReference type="Proteomes" id="UP000594688"/>
    </source>
</evidence>
<dbReference type="InterPro" id="IPR047048">
    <property type="entry name" value="TlyA"/>
</dbReference>
<reference evidence="3 4" key="1">
    <citation type="submission" date="2020-02" db="EMBL/GenBank/DDBJ databases">
        <title>Genomic and physiological characterization of two novel Nitrospinaceae genera.</title>
        <authorList>
            <person name="Mueller A.J."/>
            <person name="Jung M.-Y."/>
            <person name="Strachan C.R."/>
            <person name="Herbold C.W."/>
            <person name="Kirkegaard R.H."/>
            <person name="Daims H."/>
        </authorList>
    </citation>
    <scope>NUCLEOTIDE SEQUENCE [LARGE SCALE GENOMIC DNA]</scope>
    <source>
        <strain evidence="3">EB</strain>
    </source>
</reference>
<dbReference type="InterPro" id="IPR002877">
    <property type="entry name" value="RNA_MeTrfase_FtsJ_dom"/>
</dbReference>
<evidence type="ECO:0000313" key="3">
    <source>
        <dbReference type="EMBL" id="QPJ60909.1"/>
    </source>
</evidence>
<dbReference type="InterPro" id="IPR029063">
    <property type="entry name" value="SAM-dependent_MTases_sf"/>
</dbReference>
<keyword evidence="3" id="KW-0808">Transferase</keyword>
<evidence type="ECO:0000256" key="1">
    <source>
        <dbReference type="ARBA" id="ARBA00022884"/>
    </source>
</evidence>
<dbReference type="GO" id="GO:0008168">
    <property type="term" value="F:methyltransferase activity"/>
    <property type="evidence" value="ECO:0007669"/>
    <property type="project" value="UniProtKB-KW"/>
</dbReference>
<dbReference type="SUPFAM" id="SSF53335">
    <property type="entry name" value="S-adenosyl-L-methionine-dependent methyltransferases"/>
    <property type="match status" value="1"/>
</dbReference>
<organism evidence="3 4">
    <name type="scientific">Candidatus Nitronauta litoralis</name>
    <dbReference type="NCBI Taxonomy" id="2705533"/>
    <lineage>
        <taxon>Bacteria</taxon>
        <taxon>Pseudomonadati</taxon>
        <taxon>Nitrospinota/Tectimicrobiota group</taxon>
        <taxon>Nitrospinota</taxon>
        <taxon>Nitrospinia</taxon>
        <taxon>Nitrospinales</taxon>
        <taxon>Nitrospinaceae</taxon>
        <taxon>Candidatus Nitronauta</taxon>
    </lineage>
</organism>
<evidence type="ECO:0000259" key="2">
    <source>
        <dbReference type="Pfam" id="PF01728"/>
    </source>
</evidence>
<dbReference type="Gene3D" id="3.40.50.150">
    <property type="entry name" value="Vaccinia Virus protein VP39"/>
    <property type="match status" value="1"/>
</dbReference>
<dbReference type="PANTHER" id="PTHR32319:SF0">
    <property type="entry name" value="BACTERIAL HEMOLYSIN-LIKE PROTEIN"/>
    <property type="match status" value="1"/>
</dbReference>
<name>A0A7T0BTU3_9BACT</name>
<dbReference type="EMBL" id="CP048685">
    <property type="protein sequence ID" value="QPJ60909.1"/>
    <property type="molecule type" value="Genomic_DNA"/>
</dbReference>
<dbReference type="PANTHER" id="PTHR32319">
    <property type="entry name" value="BACTERIAL HEMOLYSIN-LIKE PROTEIN"/>
    <property type="match status" value="1"/>
</dbReference>